<organism evidence="1 2">
    <name type="scientific">Extremus antarcticus</name>
    <dbReference type="NCBI Taxonomy" id="702011"/>
    <lineage>
        <taxon>Eukaryota</taxon>
        <taxon>Fungi</taxon>
        <taxon>Dikarya</taxon>
        <taxon>Ascomycota</taxon>
        <taxon>Pezizomycotina</taxon>
        <taxon>Dothideomycetes</taxon>
        <taxon>Dothideomycetidae</taxon>
        <taxon>Mycosphaerellales</taxon>
        <taxon>Extremaceae</taxon>
        <taxon>Extremus</taxon>
    </lineage>
</organism>
<dbReference type="AlphaFoldDB" id="A0AAJ0DAG0"/>
<dbReference type="EMBL" id="JAWDJX010000102">
    <property type="protein sequence ID" value="KAK3046284.1"/>
    <property type="molecule type" value="Genomic_DNA"/>
</dbReference>
<gene>
    <name evidence="1" type="ORF">LTR09_012233</name>
</gene>
<protein>
    <submittedName>
        <fullName evidence="1">Uncharacterized protein</fullName>
    </submittedName>
</protein>
<comment type="caution">
    <text evidence="1">The sequence shown here is derived from an EMBL/GenBank/DDBJ whole genome shotgun (WGS) entry which is preliminary data.</text>
</comment>
<sequence length="430" mass="48194">MEHPWEPPAPKATTFTDLATELVEQIATLSWCTGLLALRLVNRDLNSKTLYTFTKAHFTTRSFLLCEISLRTLPRIAEHDTSGRSLKTLTVYDGEILKPEDWLRCWAPAELPFLGDGYNALYEAQQQFQKLKVDLFLVTRIFERLKSFNTTIEVQVQVYGDKHNSGHPTIHGGVAGDKLIWAQNEQSGCRPTKLIVEALASSGFSPSKFTVHGHGWWRSLYIFPKAWGLNHNIVRRPDHIKMFNGLEHLNLVDVLLTPGDGHALRSMSGILAASSILETLTLSGREIKQIDRKSILYSRYYDRSGNCLPPPLRLSMKCSRLKTLRTFEAEDCRFMPVTAREASMVKEAKPEDIATRRDAADHVITVLFKSCTVFRGVRLKGYTMTNWTGGPPVVVESDGEDDLVGLPAVSAQALAVPRRCLICSVVAAIR</sequence>
<dbReference type="Proteomes" id="UP001271007">
    <property type="component" value="Unassembled WGS sequence"/>
</dbReference>
<keyword evidence="2" id="KW-1185">Reference proteome</keyword>
<evidence type="ECO:0000313" key="2">
    <source>
        <dbReference type="Proteomes" id="UP001271007"/>
    </source>
</evidence>
<proteinExistence type="predicted"/>
<evidence type="ECO:0000313" key="1">
    <source>
        <dbReference type="EMBL" id="KAK3046284.1"/>
    </source>
</evidence>
<accession>A0AAJ0DAG0</accession>
<name>A0AAJ0DAG0_9PEZI</name>
<reference evidence="1" key="1">
    <citation type="submission" date="2023-04" db="EMBL/GenBank/DDBJ databases">
        <title>Black Yeasts Isolated from many extreme environments.</title>
        <authorList>
            <person name="Coleine C."/>
            <person name="Stajich J.E."/>
            <person name="Selbmann L."/>
        </authorList>
    </citation>
    <scope>NUCLEOTIDE SEQUENCE</scope>
    <source>
        <strain evidence="1">CCFEE 5312</strain>
    </source>
</reference>